<name>A0ABR3KZU8_TRISP</name>
<feature type="transmembrane region" description="Helical" evidence="1">
    <location>
        <begin position="212"/>
        <end position="235"/>
    </location>
</feature>
<dbReference type="PANTHER" id="PTHR10796:SF92">
    <property type="entry name" value="PATCHED-RELATED, ISOFORM A"/>
    <property type="match status" value="1"/>
</dbReference>
<evidence type="ECO:0000313" key="3">
    <source>
        <dbReference type="Proteomes" id="UP001558632"/>
    </source>
</evidence>
<sequence length="288" mass="32860">MEQMPQSRGPMSSFLWLRDYMMYIQNDRNLSHPLDALDTFLNSYQYRAYANTVRWYKDVQTGETVLNRFLFQTYYATNGQWEEVTALVNSLRTVAQHYQQFNVTIFIGESFVWDQFVSIPDNTIQTVGVGVLCMLAMSALFIPHMHSVFWIGLTLLSMDLGVIGGLSLWGVTLDPVSMINIIMSLDFPVEYAAHVCHCFYRMPDHWSNERKLVELLGNVAWPLLQGGTAALLATLPLGFVPSYVIRVFFRTVVLILSIGMLHALVWLPLFLVLLTPKSKVDQKSISCN</sequence>
<keyword evidence="1" id="KW-0472">Membrane</keyword>
<feature type="transmembrane region" description="Helical" evidence="1">
    <location>
        <begin position="149"/>
        <end position="171"/>
    </location>
</feature>
<dbReference type="Gene3D" id="1.20.1640.10">
    <property type="entry name" value="Multidrug efflux transporter AcrB transmembrane domain"/>
    <property type="match status" value="1"/>
</dbReference>
<feature type="transmembrane region" description="Helical" evidence="1">
    <location>
        <begin position="247"/>
        <end position="274"/>
    </location>
</feature>
<accession>A0ABR3KZU8</accession>
<dbReference type="InterPro" id="IPR051697">
    <property type="entry name" value="Patched_domain-protein"/>
</dbReference>
<proteinExistence type="predicted"/>
<organism evidence="2 3">
    <name type="scientific">Trichinella spiralis</name>
    <name type="common">Trichina worm</name>
    <dbReference type="NCBI Taxonomy" id="6334"/>
    <lineage>
        <taxon>Eukaryota</taxon>
        <taxon>Metazoa</taxon>
        <taxon>Ecdysozoa</taxon>
        <taxon>Nematoda</taxon>
        <taxon>Enoplea</taxon>
        <taxon>Dorylaimia</taxon>
        <taxon>Trichinellida</taxon>
        <taxon>Trichinellidae</taxon>
        <taxon>Trichinella</taxon>
    </lineage>
</organism>
<dbReference type="SUPFAM" id="SSF82866">
    <property type="entry name" value="Multidrug efflux transporter AcrB transmembrane domain"/>
    <property type="match status" value="1"/>
</dbReference>
<keyword evidence="3" id="KW-1185">Reference proteome</keyword>
<evidence type="ECO:0000313" key="2">
    <source>
        <dbReference type="EMBL" id="KAL1246133.1"/>
    </source>
</evidence>
<dbReference type="Proteomes" id="UP001558632">
    <property type="component" value="Unassembled WGS sequence"/>
</dbReference>
<comment type="caution">
    <text evidence="2">The sequence shown here is derived from an EMBL/GenBank/DDBJ whole genome shotgun (WGS) entry which is preliminary data.</text>
</comment>
<dbReference type="PANTHER" id="PTHR10796">
    <property type="entry name" value="PATCHED-RELATED"/>
    <property type="match status" value="1"/>
</dbReference>
<feature type="transmembrane region" description="Helical" evidence="1">
    <location>
        <begin position="123"/>
        <end position="142"/>
    </location>
</feature>
<gene>
    <name evidence="2" type="ORF">TSPI_04750</name>
</gene>
<evidence type="ECO:0000256" key="1">
    <source>
        <dbReference type="SAM" id="Phobius"/>
    </source>
</evidence>
<dbReference type="EMBL" id="JBEUSY010000021">
    <property type="protein sequence ID" value="KAL1246133.1"/>
    <property type="molecule type" value="Genomic_DNA"/>
</dbReference>
<reference evidence="2 3" key="1">
    <citation type="submission" date="2024-07" db="EMBL/GenBank/DDBJ databases">
        <title>Enhanced genomic and transcriptomic resources for Trichinella pseudospiralis and T. spiralis underpin the discovery of pronounced molecular differences between stages and species.</title>
        <authorList>
            <person name="Pasi K.K."/>
            <person name="La Rosa G."/>
            <person name="Gomez-Morales M.A."/>
            <person name="Tosini F."/>
            <person name="Sumanam S."/>
            <person name="Young N.D."/>
            <person name="Chang B.C."/>
            <person name="Robin G.B."/>
        </authorList>
    </citation>
    <scope>NUCLEOTIDE SEQUENCE [LARGE SCALE GENOMIC DNA]</scope>
    <source>
        <strain evidence="2">ISS534</strain>
    </source>
</reference>
<keyword evidence="1" id="KW-0812">Transmembrane</keyword>
<keyword evidence="1" id="KW-1133">Transmembrane helix</keyword>
<protein>
    <submittedName>
        <fullName evidence="2">Patched-related protein</fullName>
    </submittedName>
</protein>